<evidence type="ECO:0000313" key="2">
    <source>
        <dbReference type="Proteomes" id="UP001287356"/>
    </source>
</evidence>
<proteinExistence type="predicted"/>
<dbReference type="Proteomes" id="UP001287356">
    <property type="component" value="Unassembled WGS sequence"/>
</dbReference>
<name>A0AAE0TXH7_9PEZI</name>
<organism evidence="1 2">
    <name type="scientific">Lasiosphaeria ovina</name>
    <dbReference type="NCBI Taxonomy" id="92902"/>
    <lineage>
        <taxon>Eukaryota</taxon>
        <taxon>Fungi</taxon>
        <taxon>Dikarya</taxon>
        <taxon>Ascomycota</taxon>
        <taxon>Pezizomycotina</taxon>
        <taxon>Sordariomycetes</taxon>
        <taxon>Sordariomycetidae</taxon>
        <taxon>Sordariales</taxon>
        <taxon>Lasiosphaeriaceae</taxon>
        <taxon>Lasiosphaeria</taxon>
    </lineage>
</organism>
<keyword evidence="2" id="KW-1185">Reference proteome</keyword>
<dbReference type="AlphaFoldDB" id="A0AAE0TXH7"/>
<reference evidence="1" key="1">
    <citation type="journal article" date="2023" name="Mol. Phylogenet. Evol.">
        <title>Genome-scale phylogeny and comparative genomics of the fungal order Sordariales.</title>
        <authorList>
            <person name="Hensen N."/>
            <person name="Bonometti L."/>
            <person name="Westerberg I."/>
            <person name="Brannstrom I.O."/>
            <person name="Guillou S."/>
            <person name="Cros-Aarteil S."/>
            <person name="Calhoun S."/>
            <person name="Haridas S."/>
            <person name="Kuo A."/>
            <person name="Mondo S."/>
            <person name="Pangilinan J."/>
            <person name="Riley R."/>
            <person name="LaButti K."/>
            <person name="Andreopoulos B."/>
            <person name="Lipzen A."/>
            <person name="Chen C."/>
            <person name="Yan M."/>
            <person name="Daum C."/>
            <person name="Ng V."/>
            <person name="Clum A."/>
            <person name="Steindorff A."/>
            <person name="Ohm R.A."/>
            <person name="Martin F."/>
            <person name="Silar P."/>
            <person name="Natvig D.O."/>
            <person name="Lalanne C."/>
            <person name="Gautier V."/>
            <person name="Ament-Velasquez S.L."/>
            <person name="Kruys A."/>
            <person name="Hutchinson M.I."/>
            <person name="Powell A.J."/>
            <person name="Barry K."/>
            <person name="Miller A.N."/>
            <person name="Grigoriev I.V."/>
            <person name="Debuchy R."/>
            <person name="Gladieux P."/>
            <person name="Hiltunen Thoren M."/>
            <person name="Johannesson H."/>
        </authorList>
    </citation>
    <scope>NUCLEOTIDE SEQUENCE</scope>
    <source>
        <strain evidence="1">CBS 958.72</strain>
    </source>
</reference>
<dbReference type="EMBL" id="JAULSN010000001">
    <property type="protein sequence ID" value="KAK3383065.1"/>
    <property type="molecule type" value="Genomic_DNA"/>
</dbReference>
<gene>
    <name evidence="1" type="ORF">B0T24DRAFT_33271</name>
</gene>
<sequence>MGESAAQRSNPMCCSRWGPSNGALPSLGSFLSLPLSPSRSLVSALYLALNSLTAFPVERHYVALSVLHQFIAKWSGYTAPAGQLLPVCLSRLTAFSPVRHRCDPAERPRAPPGLRYYGIYPSGTLCGFTSIQTDHAEDVRFAPSTPPAPAASYVEPGTVIRCSVPPAMLLLAAVGCLALAAHRSATHSLPP</sequence>
<reference evidence="1" key="2">
    <citation type="submission" date="2023-06" db="EMBL/GenBank/DDBJ databases">
        <authorList>
            <consortium name="Lawrence Berkeley National Laboratory"/>
            <person name="Haridas S."/>
            <person name="Hensen N."/>
            <person name="Bonometti L."/>
            <person name="Westerberg I."/>
            <person name="Brannstrom I.O."/>
            <person name="Guillou S."/>
            <person name="Cros-Aarteil S."/>
            <person name="Calhoun S."/>
            <person name="Kuo A."/>
            <person name="Mondo S."/>
            <person name="Pangilinan J."/>
            <person name="Riley R."/>
            <person name="Labutti K."/>
            <person name="Andreopoulos B."/>
            <person name="Lipzen A."/>
            <person name="Chen C."/>
            <person name="Yanf M."/>
            <person name="Daum C."/>
            <person name="Ng V."/>
            <person name="Clum A."/>
            <person name="Steindorff A."/>
            <person name="Ohm R."/>
            <person name="Martin F."/>
            <person name="Silar P."/>
            <person name="Natvig D."/>
            <person name="Lalanne C."/>
            <person name="Gautier V."/>
            <person name="Ament-Velasquez S.L."/>
            <person name="Kruys A."/>
            <person name="Hutchinson M.I."/>
            <person name="Powell A.J."/>
            <person name="Barry K."/>
            <person name="Miller A.N."/>
            <person name="Grigoriev I.V."/>
            <person name="Debuchy R."/>
            <person name="Gladieux P."/>
            <person name="Thoren M.H."/>
            <person name="Johannesson H."/>
        </authorList>
    </citation>
    <scope>NUCLEOTIDE SEQUENCE</scope>
    <source>
        <strain evidence="1">CBS 958.72</strain>
    </source>
</reference>
<protein>
    <submittedName>
        <fullName evidence="1">Uncharacterized protein</fullName>
    </submittedName>
</protein>
<evidence type="ECO:0000313" key="1">
    <source>
        <dbReference type="EMBL" id="KAK3383065.1"/>
    </source>
</evidence>
<comment type="caution">
    <text evidence="1">The sequence shown here is derived from an EMBL/GenBank/DDBJ whole genome shotgun (WGS) entry which is preliminary data.</text>
</comment>
<accession>A0AAE0TXH7</accession>